<dbReference type="Gene3D" id="3.60.10.10">
    <property type="entry name" value="Endonuclease/exonuclease/phosphatase"/>
    <property type="match status" value="1"/>
</dbReference>
<dbReference type="AlphaFoldDB" id="A0AAD4V6P9"/>
<name>A0AAD4V6P9_PRUDU</name>
<dbReference type="InterPro" id="IPR036691">
    <property type="entry name" value="Endo/exonu/phosph_ase_sf"/>
</dbReference>
<sequence>MLSWNVRGLGNSRTFCDLKNLHQDKKPDIVCLTETLRLLSKWVVYSEGLVWEASCVFLVKGYLGVSVFFGSGYWAALELQSQTASLSSSSSSQKLWKHLWKLKLSPKMQHFLWRLGHNAIPTREVL</sequence>
<keyword evidence="3" id="KW-1185">Reference proteome</keyword>
<evidence type="ECO:0000259" key="1">
    <source>
        <dbReference type="Pfam" id="PF13966"/>
    </source>
</evidence>
<comment type="caution">
    <text evidence="2">The sequence shown here is derived from an EMBL/GenBank/DDBJ whole genome shotgun (WGS) entry which is preliminary data.</text>
</comment>
<dbReference type="InterPro" id="IPR026960">
    <property type="entry name" value="RVT-Znf"/>
</dbReference>
<dbReference type="Proteomes" id="UP001054821">
    <property type="component" value="Chromosome 7"/>
</dbReference>
<accession>A0AAD4V6P9</accession>
<reference evidence="2 3" key="1">
    <citation type="journal article" date="2022" name="G3 (Bethesda)">
        <title>Whole-genome sequence and methylome profiling of the almond [Prunus dulcis (Mill.) D.A. Webb] cultivar 'Nonpareil'.</title>
        <authorList>
            <person name="D'Amico-Willman K.M."/>
            <person name="Ouma W.Z."/>
            <person name="Meulia T."/>
            <person name="Sideli G.M."/>
            <person name="Gradziel T.M."/>
            <person name="Fresnedo-Ramirez J."/>
        </authorList>
    </citation>
    <scope>NUCLEOTIDE SEQUENCE [LARGE SCALE GENOMIC DNA]</scope>
    <source>
        <strain evidence="2">Clone GOH B32 T37-40</strain>
    </source>
</reference>
<feature type="domain" description="Reverse transcriptase zinc-binding" evidence="1">
    <location>
        <begin position="86"/>
        <end position="126"/>
    </location>
</feature>
<gene>
    <name evidence="2" type="ORF">L3X38_038350</name>
</gene>
<proteinExistence type="predicted"/>
<evidence type="ECO:0000313" key="3">
    <source>
        <dbReference type="Proteomes" id="UP001054821"/>
    </source>
</evidence>
<organism evidence="2 3">
    <name type="scientific">Prunus dulcis</name>
    <name type="common">Almond</name>
    <name type="synonym">Amygdalus dulcis</name>
    <dbReference type="NCBI Taxonomy" id="3755"/>
    <lineage>
        <taxon>Eukaryota</taxon>
        <taxon>Viridiplantae</taxon>
        <taxon>Streptophyta</taxon>
        <taxon>Embryophyta</taxon>
        <taxon>Tracheophyta</taxon>
        <taxon>Spermatophyta</taxon>
        <taxon>Magnoliopsida</taxon>
        <taxon>eudicotyledons</taxon>
        <taxon>Gunneridae</taxon>
        <taxon>Pentapetalae</taxon>
        <taxon>rosids</taxon>
        <taxon>fabids</taxon>
        <taxon>Rosales</taxon>
        <taxon>Rosaceae</taxon>
        <taxon>Amygdaloideae</taxon>
        <taxon>Amygdaleae</taxon>
        <taxon>Prunus</taxon>
    </lineage>
</organism>
<dbReference type="SUPFAM" id="SSF56219">
    <property type="entry name" value="DNase I-like"/>
    <property type="match status" value="1"/>
</dbReference>
<protein>
    <recommendedName>
        <fullName evidence="1">Reverse transcriptase zinc-binding domain-containing protein</fullName>
    </recommendedName>
</protein>
<evidence type="ECO:0000313" key="2">
    <source>
        <dbReference type="EMBL" id="KAI5318642.1"/>
    </source>
</evidence>
<dbReference type="Pfam" id="PF13966">
    <property type="entry name" value="zf-RVT"/>
    <property type="match status" value="1"/>
</dbReference>
<dbReference type="EMBL" id="JAJFAZ020000007">
    <property type="protein sequence ID" value="KAI5318642.1"/>
    <property type="molecule type" value="Genomic_DNA"/>
</dbReference>